<keyword evidence="2" id="KW-0288">FMN</keyword>
<dbReference type="Pfam" id="PF03060">
    <property type="entry name" value="NMO"/>
    <property type="match status" value="1"/>
</dbReference>
<comment type="caution">
    <text evidence="4">The sequence shown here is derived from an EMBL/GenBank/DDBJ whole genome shotgun (WGS) entry which is preliminary data.</text>
</comment>
<dbReference type="InterPro" id="IPR004136">
    <property type="entry name" value="NMO"/>
</dbReference>
<keyword evidence="3" id="KW-0560">Oxidoreductase</keyword>
<evidence type="ECO:0000256" key="2">
    <source>
        <dbReference type="ARBA" id="ARBA00022643"/>
    </source>
</evidence>
<evidence type="ECO:0000256" key="3">
    <source>
        <dbReference type="ARBA" id="ARBA00023002"/>
    </source>
</evidence>
<dbReference type="InterPro" id="IPR013785">
    <property type="entry name" value="Aldolase_TIM"/>
</dbReference>
<dbReference type="AlphaFoldDB" id="A0A0F9RZ72"/>
<dbReference type="PANTHER" id="PTHR32332:SF20">
    <property type="entry name" value="2-NITROPROPANE DIOXYGENASE-LIKE PROTEIN"/>
    <property type="match status" value="1"/>
</dbReference>
<dbReference type="EMBL" id="LAZR01002424">
    <property type="protein sequence ID" value="KKN30226.1"/>
    <property type="molecule type" value="Genomic_DNA"/>
</dbReference>
<proteinExistence type="predicted"/>
<dbReference type="Gene3D" id="3.20.20.70">
    <property type="entry name" value="Aldolase class I"/>
    <property type="match status" value="1"/>
</dbReference>
<dbReference type="SUPFAM" id="SSF51412">
    <property type="entry name" value="Inosine monophosphate dehydrogenase (IMPDH)"/>
    <property type="match status" value="1"/>
</dbReference>
<organism evidence="4">
    <name type="scientific">marine sediment metagenome</name>
    <dbReference type="NCBI Taxonomy" id="412755"/>
    <lineage>
        <taxon>unclassified sequences</taxon>
        <taxon>metagenomes</taxon>
        <taxon>ecological metagenomes</taxon>
    </lineage>
</organism>
<dbReference type="GO" id="GO:0018580">
    <property type="term" value="F:nitronate monooxygenase activity"/>
    <property type="evidence" value="ECO:0007669"/>
    <property type="project" value="InterPro"/>
</dbReference>
<gene>
    <name evidence="4" type="ORF">LCGC14_0836090</name>
</gene>
<reference evidence="4" key="1">
    <citation type="journal article" date="2015" name="Nature">
        <title>Complex archaea that bridge the gap between prokaryotes and eukaryotes.</title>
        <authorList>
            <person name="Spang A."/>
            <person name="Saw J.H."/>
            <person name="Jorgensen S.L."/>
            <person name="Zaremba-Niedzwiedzka K."/>
            <person name="Martijn J."/>
            <person name="Lind A.E."/>
            <person name="van Eijk R."/>
            <person name="Schleper C."/>
            <person name="Guy L."/>
            <person name="Ettema T.J."/>
        </authorList>
    </citation>
    <scope>NUCLEOTIDE SEQUENCE</scope>
</reference>
<evidence type="ECO:0000313" key="4">
    <source>
        <dbReference type="EMBL" id="KKN30226.1"/>
    </source>
</evidence>
<evidence type="ECO:0000256" key="1">
    <source>
        <dbReference type="ARBA" id="ARBA00022630"/>
    </source>
</evidence>
<accession>A0A0F9RZ72</accession>
<sequence>MNWKTLITQMTGIKYPLIMAAFAGSGRTEFAASFSNAGGLGIITALNYKLDDFRHELIKMKDLTNNPYGINLTVIPPGVGFSDKTITKEQYLKYLEVAINEGVTIFTTSAYQATYIGERIHEVGCLWFHKCALMRHAISAQKAGVDAVTLIGMEAAGFKNPFHHTTLVNVTMAKELLQIPIIAAGGIGDARGFLGAIAMGAEAVCLGTAILTTEESPISTNIKENWINTDIFSEEYHKQLYHLSLKGTRVPSAAIGFQKEIISVKNMVENIMCKANDIVKSWGFTKEEFTTLNS</sequence>
<protein>
    <submittedName>
        <fullName evidence="4">Uncharacterized protein</fullName>
    </submittedName>
</protein>
<dbReference type="CDD" id="cd04730">
    <property type="entry name" value="NPD_like"/>
    <property type="match status" value="1"/>
</dbReference>
<name>A0A0F9RZ72_9ZZZZ</name>
<dbReference type="PANTHER" id="PTHR32332">
    <property type="entry name" value="2-NITROPROPANE DIOXYGENASE"/>
    <property type="match status" value="1"/>
</dbReference>
<keyword evidence="1" id="KW-0285">Flavoprotein</keyword>